<gene>
    <name evidence="2" type="ORF">EV209_3048</name>
</gene>
<comment type="caution">
    <text evidence="2">The sequence shown here is derived from an EMBL/GenBank/DDBJ whole genome shotgun (WGS) entry which is preliminary data.</text>
</comment>
<reference evidence="2 3" key="1">
    <citation type="submission" date="2019-02" db="EMBL/GenBank/DDBJ databases">
        <title>Genomic Encyclopedia of Type Strains, Phase IV (KMG-IV): sequencing the most valuable type-strain genomes for metagenomic binning, comparative biology and taxonomic classification.</title>
        <authorList>
            <person name="Goeker M."/>
        </authorList>
    </citation>
    <scope>NUCLEOTIDE SEQUENCE [LARGE SCALE GENOMIC DNA]</scope>
    <source>
        <strain evidence="2 3">DSM 29486</strain>
    </source>
</reference>
<keyword evidence="3" id="KW-1185">Reference proteome</keyword>
<keyword evidence="1" id="KW-0472">Membrane</keyword>
<proteinExistence type="predicted"/>
<dbReference type="Pfam" id="PF12669">
    <property type="entry name" value="FeoB_associated"/>
    <property type="match status" value="1"/>
</dbReference>
<evidence type="ECO:0000313" key="2">
    <source>
        <dbReference type="EMBL" id="RZS92334.1"/>
    </source>
</evidence>
<dbReference type="EMBL" id="SGXF01000009">
    <property type="protein sequence ID" value="RZS92334.1"/>
    <property type="molecule type" value="Genomic_DNA"/>
</dbReference>
<dbReference type="Proteomes" id="UP000292927">
    <property type="component" value="Unassembled WGS sequence"/>
</dbReference>
<evidence type="ECO:0000256" key="1">
    <source>
        <dbReference type="SAM" id="Phobius"/>
    </source>
</evidence>
<sequence length="59" mass="6023">MGWIAANIGTIIVGLMLLAVVGLVIRKMRRDKKNGNCSGGCSGCSGCSGSCNYTGNSLN</sequence>
<name>A0A4Q7NYI0_9FIRM</name>
<evidence type="ECO:0000313" key="3">
    <source>
        <dbReference type="Proteomes" id="UP000292927"/>
    </source>
</evidence>
<feature type="transmembrane region" description="Helical" evidence="1">
    <location>
        <begin position="6"/>
        <end position="25"/>
    </location>
</feature>
<organism evidence="2 3">
    <name type="scientific">Cuneatibacter caecimuris</name>
    <dbReference type="NCBI Taxonomy" id="1796618"/>
    <lineage>
        <taxon>Bacteria</taxon>
        <taxon>Bacillati</taxon>
        <taxon>Bacillota</taxon>
        <taxon>Clostridia</taxon>
        <taxon>Lachnospirales</taxon>
        <taxon>Lachnospiraceae</taxon>
        <taxon>Cuneatibacter</taxon>
    </lineage>
</organism>
<protein>
    <submittedName>
        <fullName evidence="2">Attachment p12 family protein</fullName>
    </submittedName>
</protein>
<dbReference type="RefSeq" id="WP_130436279.1">
    <property type="nucleotide sequence ID" value="NZ_SGXF01000009.1"/>
</dbReference>
<accession>A0A4Q7NYI0</accession>
<keyword evidence="1" id="KW-0812">Transmembrane</keyword>
<keyword evidence="1" id="KW-1133">Transmembrane helix</keyword>
<dbReference type="AlphaFoldDB" id="A0A4Q7NYI0"/>